<accession>W5M8H0</accession>
<reference evidence="10" key="2">
    <citation type="submission" date="2025-08" db="UniProtKB">
        <authorList>
            <consortium name="Ensembl"/>
        </authorList>
    </citation>
    <scope>IDENTIFICATION</scope>
</reference>
<dbReference type="InParanoid" id="W5M8H0"/>
<dbReference type="PANTHER" id="PTHR11848">
    <property type="entry name" value="TGF-BETA FAMILY"/>
    <property type="match status" value="1"/>
</dbReference>
<dbReference type="GO" id="GO:0008083">
    <property type="term" value="F:growth factor activity"/>
    <property type="evidence" value="ECO:0007669"/>
    <property type="project" value="UniProtKB-KW"/>
</dbReference>
<dbReference type="InterPro" id="IPR001839">
    <property type="entry name" value="TGF-b_C"/>
</dbReference>
<dbReference type="GeneTree" id="ENSGT00940000159802"/>
<dbReference type="InterPro" id="IPR029034">
    <property type="entry name" value="Cystine-knot_cytokine"/>
</dbReference>
<dbReference type="Ensembl" id="ENSLOCT00000004686.1">
    <property type="protein sequence ID" value="ENSLOCP00000004678.1"/>
    <property type="gene ID" value="ENSLOCG00000003917.1"/>
</dbReference>
<dbReference type="Bgee" id="ENSLOCG00000003917">
    <property type="expression patterns" value="Expressed in heart and 3 other cell types or tissues"/>
</dbReference>
<dbReference type="EMBL" id="AHAT01025231">
    <property type="status" value="NOT_ANNOTATED_CDS"/>
    <property type="molecule type" value="Genomic_DNA"/>
</dbReference>
<dbReference type="InterPro" id="IPR015615">
    <property type="entry name" value="TGF-beta-rel"/>
</dbReference>
<dbReference type="HOGENOM" id="CLU_020515_2_0_1"/>
<dbReference type="Pfam" id="PF00688">
    <property type="entry name" value="TGFb_propeptide"/>
    <property type="match status" value="1"/>
</dbReference>
<evidence type="ECO:0000313" key="10">
    <source>
        <dbReference type="Ensembl" id="ENSLOCP00000004678.1"/>
    </source>
</evidence>
<dbReference type="SMART" id="SM00204">
    <property type="entry name" value="TGFB"/>
    <property type="match status" value="1"/>
</dbReference>
<dbReference type="GO" id="GO:0030509">
    <property type="term" value="P:BMP signaling pathway"/>
    <property type="evidence" value="ECO:0000318"/>
    <property type="project" value="GO_Central"/>
</dbReference>
<protein>
    <submittedName>
        <fullName evidence="10">Growth differentiation factor 2</fullName>
    </submittedName>
</protein>
<feature type="chain" id="PRO_5045585713" evidence="8">
    <location>
        <begin position="27"/>
        <end position="411"/>
    </location>
</feature>
<evidence type="ECO:0000256" key="8">
    <source>
        <dbReference type="SAM" id="SignalP"/>
    </source>
</evidence>
<evidence type="ECO:0000256" key="4">
    <source>
        <dbReference type="ARBA" id="ARBA00023030"/>
    </source>
</evidence>
<keyword evidence="11" id="KW-1185">Reference proteome</keyword>
<dbReference type="OMA" id="HQHKKHD"/>
<dbReference type="GO" id="GO:0005125">
    <property type="term" value="F:cytokine activity"/>
    <property type="evidence" value="ECO:0000318"/>
    <property type="project" value="GO_Central"/>
</dbReference>
<dbReference type="InterPro" id="IPR001111">
    <property type="entry name" value="TGF-b_propeptide"/>
</dbReference>
<keyword evidence="3" id="KW-0964">Secreted</keyword>
<dbReference type="Pfam" id="PF00019">
    <property type="entry name" value="TGF_beta"/>
    <property type="match status" value="1"/>
</dbReference>
<organism evidence="10 11">
    <name type="scientific">Lepisosteus oculatus</name>
    <name type="common">Spotted gar</name>
    <dbReference type="NCBI Taxonomy" id="7918"/>
    <lineage>
        <taxon>Eukaryota</taxon>
        <taxon>Metazoa</taxon>
        <taxon>Chordata</taxon>
        <taxon>Craniata</taxon>
        <taxon>Vertebrata</taxon>
        <taxon>Euteleostomi</taxon>
        <taxon>Actinopterygii</taxon>
        <taxon>Neopterygii</taxon>
        <taxon>Holostei</taxon>
        <taxon>Semionotiformes</taxon>
        <taxon>Lepisosteidae</taxon>
        <taxon>Lepisosteus</taxon>
    </lineage>
</organism>
<dbReference type="SUPFAM" id="SSF57501">
    <property type="entry name" value="Cystine-knot cytokines"/>
    <property type="match status" value="1"/>
</dbReference>
<dbReference type="STRING" id="7918.ENSLOCP00000004678"/>
<evidence type="ECO:0000256" key="6">
    <source>
        <dbReference type="RuleBase" id="RU000354"/>
    </source>
</evidence>
<proteinExistence type="inferred from homology"/>
<dbReference type="eggNOG" id="KOG3900">
    <property type="taxonomic scope" value="Eukaryota"/>
</dbReference>
<name>W5M8H0_LEPOC</name>
<dbReference type="PANTHER" id="PTHR11848:SF157">
    <property type="entry name" value="GROWTH_DIFFERENTIATION FACTOR 2"/>
    <property type="match status" value="1"/>
</dbReference>
<dbReference type="GO" id="GO:0001525">
    <property type="term" value="P:angiogenesis"/>
    <property type="evidence" value="ECO:0007669"/>
    <property type="project" value="Ensembl"/>
</dbReference>
<feature type="domain" description="TGF-beta family profile" evidence="9">
    <location>
        <begin position="300"/>
        <end position="411"/>
    </location>
</feature>
<evidence type="ECO:0000256" key="5">
    <source>
        <dbReference type="ARBA" id="ARBA00023157"/>
    </source>
</evidence>
<dbReference type="GO" id="GO:0005615">
    <property type="term" value="C:extracellular space"/>
    <property type="evidence" value="ECO:0000318"/>
    <property type="project" value="GO_Central"/>
</dbReference>
<keyword evidence="8" id="KW-0732">Signal</keyword>
<evidence type="ECO:0000256" key="2">
    <source>
        <dbReference type="ARBA" id="ARBA00006656"/>
    </source>
</evidence>
<dbReference type="InterPro" id="IPR017948">
    <property type="entry name" value="TGFb_CS"/>
</dbReference>
<keyword evidence="5" id="KW-1015">Disulfide bond</keyword>
<evidence type="ECO:0000256" key="1">
    <source>
        <dbReference type="ARBA" id="ARBA00004613"/>
    </source>
</evidence>
<evidence type="ECO:0000256" key="7">
    <source>
        <dbReference type="SAM" id="MobiDB-lite"/>
    </source>
</evidence>
<dbReference type="PROSITE" id="PS00250">
    <property type="entry name" value="TGF_BETA_1"/>
    <property type="match status" value="1"/>
</dbReference>
<dbReference type="Gene3D" id="2.10.90.10">
    <property type="entry name" value="Cystine-knot cytokines"/>
    <property type="match status" value="1"/>
</dbReference>
<evidence type="ECO:0000256" key="3">
    <source>
        <dbReference type="ARBA" id="ARBA00022525"/>
    </source>
</evidence>
<dbReference type="AlphaFoldDB" id="W5M8H0"/>
<feature type="compositionally biased region" description="Polar residues" evidence="7">
    <location>
        <begin position="284"/>
        <end position="296"/>
    </location>
</feature>
<feature type="signal peptide" evidence="8">
    <location>
        <begin position="1"/>
        <end position="26"/>
    </location>
</feature>
<sequence length="411" mass="46951">MELEATMNCLFPLWISLMVLTGPCRCKPLNGVIKMRETEMQFQISKQDSSEDPSEDLNLGGLLENVKDEFLRLLNLSGVPHEHSRTDPPHFMMELYNRYAMDKSSTPRSDVIRSFNIQDVSHSKRNSSETQHLLRFNLSIPSHEEITMAELRLFTSLDHSAMNHNFMQATIKVYDVEYHEDQPVLHFLSAKSTEGKDPTWEVFEVTDAIKRWVKSGQTTNTLGVRVERRDTGAFEGGGIDISISVKNNSSAVLIVFSDDRTSDKTKDTDELKDMIAHEEESFVLSEQNNKSTSSVRDQPRRKRHAKDNYCRRTSLRVDFKEIGWDSWIVAPKVYDAFECKGLCSYPLTDDVTPSKHAIIQTLVNLNNPNKAEKACCVPTKLDPITLMYYESGIFTVKHFYEGMKVAECGCR</sequence>
<evidence type="ECO:0000313" key="11">
    <source>
        <dbReference type="Proteomes" id="UP000018468"/>
    </source>
</evidence>
<comment type="similarity">
    <text evidence="2 6">Belongs to the TGF-beta family.</text>
</comment>
<dbReference type="PROSITE" id="PS51362">
    <property type="entry name" value="TGF_BETA_2"/>
    <property type="match status" value="1"/>
</dbReference>
<dbReference type="Gene3D" id="2.60.120.970">
    <property type="match status" value="1"/>
</dbReference>
<evidence type="ECO:0000259" key="9">
    <source>
        <dbReference type="PROSITE" id="PS51362"/>
    </source>
</evidence>
<feature type="region of interest" description="Disordered" evidence="7">
    <location>
        <begin position="282"/>
        <end position="305"/>
    </location>
</feature>
<dbReference type="FunCoup" id="W5M8H0">
    <property type="interactions" value="235"/>
</dbReference>
<dbReference type="Proteomes" id="UP000018468">
    <property type="component" value="Linkage group LG5"/>
</dbReference>
<comment type="subcellular location">
    <subcellularLocation>
        <location evidence="1">Secreted</location>
    </subcellularLocation>
</comment>
<reference evidence="11" key="1">
    <citation type="submission" date="2011-12" db="EMBL/GenBank/DDBJ databases">
        <title>The Draft Genome of Lepisosteus oculatus.</title>
        <authorList>
            <consortium name="The Broad Institute Genome Assembly &amp; Analysis Group"/>
            <consortium name="Computational R&amp;D Group"/>
            <consortium name="and Sequencing Platform"/>
            <person name="Di Palma F."/>
            <person name="Alfoldi J."/>
            <person name="Johnson J."/>
            <person name="Berlin A."/>
            <person name="Gnerre S."/>
            <person name="Jaffe D."/>
            <person name="MacCallum I."/>
            <person name="Young S."/>
            <person name="Walker B.J."/>
            <person name="Lander E.S."/>
            <person name="Lindblad-Toh K."/>
        </authorList>
    </citation>
    <scope>NUCLEOTIDE SEQUENCE [LARGE SCALE GENOMIC DNA]</scope>
</reference>
<keyword evidence="4 6" id="KW-0339">Growth factor</keyword>
<reference evidence="10" key="3">
    <citation type="submission" date="2025-09" db="UniProtKB">
        <authorList>
            <consortium name="Ensembl"/>
        </authorList>
    </citation>
    <scope>IDENTIFICATION</scope>
</reference>